<feature type="compositionally biased region" description="Basic and acidic residues" evidence="1">
    <location>
        <begin position="89"/>
        <end position="109"/>
    </location>
</feature>
<dbReference type="HOGENOM" id="CLU_1886216_0_0_1"/>
<feature type="compositionally biased region" description="Basic residues" evidence="1">
    <location>
        <begin position="77"/>
        <end position="88"/>
    </location>
</feature>
<dbReference type="RefSeq" id="XP_007413114.1">
    <property type="nucleotide sequence ID" value="XM_007413052.1"/>
</dbReference>
<feature type="region of interest" description="Disordered" evidence="1">
    <location>
        <begin position="76"/>
        <end position="109"/>
    </location>
</feature>
<evidence type="ECO:0000313" key="3">
    <source>
        <dbReference type="Proteomes" id="UP000001072"/>
    </source>
</evidence>
<accession>F4RVH9</accession>
<dbReference type="EMBL" id="GL883123">
    <property type="protein sequence ID" value="EGG03667.1"/>
    <property type="molecule type" value="Genomic_DNA"/>
</dbReference>
<reference evidence="3" key="1">
    <citation type="journal article" date="2011" name="Proc. Natl. Acad. Sci. U.S.A.">
        <title>Obligate biotrophy features unraveled by the genomic analysis of rust fungi.</title>
        <authorList>
            <person name="Duplessis S."/>
            <person name="Cuomo C.A."/>
            <person name="Lin Y.-C."/>
            <person name="Aerts A."/>
            <person name="Tisserant E."/>
            <person name="Veneault-Fourrey C."/>
            <person name="Joly D.L."/>
            <person name="Hacquard S."/>
            <person name="Amselem J."/>
            <person name="Cantarel B.L."/>
            <person name="Chiu R."/>
            <person name="Coutinho P.M."/>
            <person name="Feau N."/>
            <person name="Field M."/>
            <person name="Frey P."/>
            <person name="Gelhaye E."/>
            <person name="Goldberg J."/>
            <person name="Grabherr M.G."/>
            <person name="Kodira C.D."/>
            <person name="Kohler A."/>
            <person name="Kuees U."/>
            <person name="Lindquist E.A."/>
            <person name="Lucas S.M."/>
            <person name="Mago R."/>
            <person name="Mauceli E."/>
            <person name="Morin E."/>
            <person name="Murat C."/>
            <person name="Pangilinan J.L."/>
            <person name="Park R."/>
            <person name="Pearson M."/>
            <person name="Quesneville H."/>
            <person name="Rouhier N."/>
            <person name="Sakthikumar S."/>
            <person name="Salamov A.A."/>
            <person name="Schmutz J."/>
            <person name="Selles B."/>
            <person name="Shapiro H."/>
            <person name="Tanguay P."/>
            <person name="Tuskan G.A."/>
            <person name="Henrissat B."/>
            <person name="Van de Peer Y."/>
            <person name="Rouze P."/>
            <person name="Ellis J.G."/>
            <person name="Dodds P.N."/>
            <person name="Schein J.E."/>
            <person name="Zhong S."/>
            <person name="Hamelin R.C."/>
            <person name="Grigoriev I.V."/>
            <person name="Szabo L.J."/>
            <person name="Martin F."/>
        </authorList>
    </citation>
    <scope>NUCLEOTIDE SEQUENCE [LARGE SCALE GENOMIC DNA]</scope>
    <source>
        <strain evidence="3">98AG31 / pathotype 3-4-7</strain>
    </source>
</reference>
<dbReference type="AlphaFoldDB" id="F4RVH9"/>
<evidence type="ECO:0000256" key="1">
    <source>
        <dbReference type="SAM" id="MobiDB-lite"/>
    </source>
</evidence>
<dbReference type="GeneID" id="18930440"/>
<dbReference type="InParanoid" id="F4RVH9"/>
<organism evidence="3">
    <name type="scientific">Melampsora larici-populina (strain 98AG31 / pathotype 3-4-7)</name>
    <name type="common">Poplar leaf rust fungus</name>
    <dbReference type="NCBI Taxonomy" id="747676"/>
    <lineage>
        <taxon>Eukaryota</taxon>
        <taxon>Fungi</taxon>
        <taxon>Dikarya</taxon>
        <taxon>Basidiomycota</taxon>
        <taxon>Pucciniomycotina</taxon>
        <taxon>Pucciniomycetes</taxon>
        <taxon>Pucciniales</taxon>
        <taxon>Melampsoraceae</taxon>
        <taxon>Melampsora</taxon>
    </lineage>
</organism>
<protein>
    <submittedName>
        <fullName evidence="2">Uncharacterized protein</fullName>
    </submittedName>
</protein>
<dbReference type="VEuPathDB" id="FungiDB:MELLADRAFT_65476"/>
<sequence>MFTLDDEAPVPKLKPKQGRKKTSDIQFKTSKEMEGMFASDKVASEATLAPLQKKELQGMFASEDEFAIEAPLETVKAKPKKQGRKKSILKQEKENMKQEKENVEPLADKSKRDISSFYQDVGNQLLKKRCCPQVM</sequence>
<name>F4RVH9_MELLP</name>
<dbReference type="Proteomes" id="UP000001072">
    <property type="component" value="Unassembled WGS sequence"/>
</dbReference>
<dbReference type="KEGG" id="mlr:MELLADRAFT_65476"/>
<keyword evidence="3" id="KW-1185">Reference proteome</keyword>
<proteinExistence type="predicted"/>
<feature type="region of interest" description="Disordered" evidence="1">
    <location>
        <begin position="1"/>
        <end position="28"/>
    </location>
</feature>
<gene>
    <name evidence="2" type="ORF">MELLADRAFT_65476</name>
</gene>
<evidence type="ECO:0000313" key="2">
    <source>
        <dbReference type="EMBL" id="EGG03667.1"/>
    </source>
</evidence>